<evidence type="ECO:0000313" key="2">
    <source>
        <dbReference type="EMBL" id="BAZ85905.1"/>
    </source>
</evidence>
<gene>
    <name evidence="2" type="ORF">NIES806_21090</name>
</gene>
<evidence type="ECO:0000256" key="1">
    <source>
        <dbReference type="SAM" id="Phobius"/>
    </source>
</evidence>
<proteinExistence type="predicted"/>
<dbReference type="Proteomes" id="UP000218702">
    <property type="component" value="Chromosome"/>
</dbReference>
<organism evidence="2 3">
    <name type="scientific">Dolichospermum compactum NIES-806</name>
    <dbReference type="NCBI Taxonomy" id="1973481"/>
    <lineage>
        <taxon>Bacteria</taxon>
        <taxon>Bacillati</taxon>
        <taxon>Cyanobacteriota</taxon>
        <taxon>Cyanophyceae</taxon>
        <taxon>Nostocales</taxon>
        <taxon>Aphanizomenonaceae</taxon>
        <taxon>Dolichospermum</taxon>
        <taxon>Dolichospermum compactum</taxon>
    </lineage>
</organism>
<accession>A0A1Z4V3N1</accession>
<protein>
    <submittedName>
        <fullName evidence="2">Uncharacterized protein</fullName>
    </submittedName>
</protein>
<evidence type="ECO:0000313" key="3">
    <source>
        <dbReference type="Proteomes" id="UP000218702"/>
    </source>
</evidence>
<keyword evidence="1" id="KW-0472">Membrane</keyword>
<feature type="transmembrane region" description="Helical" evidence="1">
    <location>
        <begin position="12"/>
        <end position="33"/>
    </location>
</feature>
<keyword evidence="1" id="KW-0812">Transmembrane</keyword>
<keyword evidence="1" id="KW-1133">Transmembrane helix</keyword>
<dbReference type="EMBL" id="AP018316">
    <property type="protein sequence ID" value="BAZ85905.1"/>
    <property type="molecule type" value="Genomic_DNA"/>
</dbReference>
<keyword evidence="3" id="KW-1185">Reference proteome</keyword>
<sequence length="40" mass="4464">MKPNKAEKGECFGILGGIFVTITYDNTLFIGFVKTLWVLV</sequence>
<dbReference type="AlphaFoldDB" id="A0A1Z4V3N1"/>
<reference evidence="2 3" key="1">
    <citation type="submission" date="2017-06" db="EMBL/GenBank/DDBJ databases">
        <title>Genome sequencing of cyanobaciteial culture collection at National Institute for Environmental Studies (NIES).</title>
        <authorList>
            <person name="Hirose Y."/>
            <person name="Shimura Y."/>
            <person name="Fujisawa T."/>
            <person name="Nakamura Y."/>
            <person name="Kawachi M."/>
        </authorList>
    </citation>
    <scope>NUCLEOTIDE SEQUENCE [LARGE SCALE GENOMIC DNA]</scope>
    <source>
        <strain evidence="2 3">NIES-806</strain>
    </source>
</reference>
<dbReference type="KEGG" id="dcm:NIES806_21090"/>
<name>A0A1Z4V3N1_9CYAN</name>